<evidence type="ECO:0000256" key="7">
    <source>
        <dbReference type="ARBA" id="ARBA00022840"/>
    </source>
</evidence>
<keyword evidence="13" id="KW-1185">Reference proteome</keyword>
<keyword evidence="6 12" id="KW-0418">Kinase</keyword>
<evidence type="ECO:0000259" key="10">
    <source>
        <dbReference type="Pfam" id="PF02518"/>
    </source>
</evidence>
<keyword evidence="9" id="KW-0472">Membrane</keyword>
<keyword evidence="5" id="KW-0547">Nucleotide-binding</keyword>
<organism evidence="12 13">
    <name type="scientific">Halomarinibacterium sedimenti</name>
    <dbReference type="NCBI Taxonomy" id="2857106"/>
    <lineage>
        <taxon>Bacteria</taxon>
        <taxon>Pseudomonadati</taxon>
        <taxon>Bacteroidota</taxon>
        <taxon>Flavobacteriia</taxon>
        <taxon>Flavobacteriales</taxon>
        <taxon>Flavobacteriaceae</taxon>
        <taxon>Halomarinibacterium</taxon>
    </lineage>
</organism>
<evidence type="ECO:0000256" key="3">
    <source>
        <dbReference type="ARBA" id="ARBA00022553"/>
    </source>
</evidence>
<gene>
    <name evidence="12" type="ORF">KXJ69_06620</name>
</gene>
<evidence type="ECO:0000256" key="9">
    <source>
        <dbReference type="SAM" id="Phobius"/>
    </source>
</evidence>
<dbReference type="EMBL" id="JAHWDP010000002">
    <property type="protein sequence ID" value="MBW2937774.1"/>
    <property type="molecule type" value="Genomic_DNA"/>
</dbReference>
<dbReference type="GO" id="GO:0046983">
    <property type="term" value="F:protein dimerization activity"/>
    <property type="evidence" value="ECO:0007669"/>
    <property type="project" value="InterPro"/>
</dbReference>
<feature type="domain" description="Signal transduction histidine kinase subgroup 3 dimerisation and phosphoacceptor" evidence="11">
    <location>
        <begin position="67"/>
        <end position="124"/>
    </location>
</feature>
<keyword evidence="3" id="KW-0597">Phosphoprotein</keyword>
<dbReference type="Proteomes" id="UP001138686">
    <property type="component" value="Unassembled WGS sequence"/>
</dbReference>
<dbReference type="RefSeq" id="WP_219052185.1">
    <property type="nucleotide sequence ID" value="NZ_JAHWDP010000002.1"/>
</dbReference>
<name>A0A9X1JVA6_9FLAO</name>
<sequence length="263" mass="30522">MLKEDEVLLILYSIITVFILVFFVVVFVVAFQRRKNKMLVERFEAEKRFEKELAKSQIEIQEQTFKNIAWELHDNIGQLLSVANIQLGMLLNESPKEMKNQIEETKTTLGSTLQEVRALSKTLNNEVVLNNGLVASLKAELDRYERLRFLSTELKINGKEIPQKNEVEIIIFRILQEFFSNTLKHAFAKKIFVNLNYKETHLEIMAKDDGVGFDQFMVNTNSGLQNMESRAKVIGATFSIMSEKEKGTQINLIYPYPIHEHFE</sequence>
<evidence type="ECO:0000313" key="12">
    <source>
        <dbReference type="EMBL" id="MBW2937774.1"/>
    </source>
</evidence>
<dbReference type="GO" id="GO:0000155">
    <property type="term" value="F:phosphorelay sensor kinase activity"/>
    <property type="evidence" value="ECO:0007669"/>
    <property type="project" value="InterPro"/>
</dbReference>
<accession>A0A9X1JVA6</accession>
<comment type="catalytic activity">
    <reaction evidence="1">
        <text>ATP + protein L-histidine = ADP + protein N-phospho-L-histidine.</text>
        <dbReference type="EC" id="2.7.13.3"/>
    </reaction>
</comment>
<dbReference type="PANTHER" id="PTHR24421:SF10">
    <property type="entry name" value="NITRATE_NITRITE SENSOR PROTEIN NARQ"/>
    <property type="match status" value="1"/>
</dbReference>
<dbReference type="InterPro" id="IPR011712">
    <property type="entry name" value="Sig_transdc_His_kin_sub3_dim/P"/>
</dbReference>
<proteinExistence type="predicted"/>
<evidence type="ECO:0000256" key="8">
    <source>
        <dbReference type="ARBA" id="ARBA00023012"/>
    </source>
</evidence>
<evidence type="ECO:0000256" key="1">
    <source>
        <dbReference type="ARBA" id="ARBA00000085"/>
    </source>
</evidence>
<keyword evidence="8" id="KW-0902">Two-component regulatory system</keyword>
<feature type="transmembrane region" description="Helical" evidence="9">
    <location>
        <begin position="6"/>
        <end position="31"/>
    </location>
</feature>
<comment type="caution">
    <text evidence="12">The sequence shown here is derived from an EMBL/GenBank/DDBJ whole genome shotgun (WGS) entry which is preliminary data.</text>
</comment>
<dbReference type="InterPro" id="IPR003594">
    <property type="entry name" value="HATPase_dom"/>
</dbReference>
<keyword evidence="7" id="KW-0067">ATP-binding</keyword>
<protein>
    <recommendedName>
        <fullName evidence="2">histidine kinase</fullName>
        <ecNumber evidence="2">2.7.13.3</ecNumber>
    </recommendedName>
</protein>
<keyword evidence="9" id="KW-0812">Transmembrane</keyword>
<evidence type="ECO:0000256" key="4">
    <source>
        <dbReference type="ARBA" id="ARBA00022679"/>
    </source>
</evidence>
<keyword evidence="4" id="KW-0808">Transferase</keyword>
<evidence type="ECO:0000259" key="11">
    <source>
        <dbReference type="Pfam" id="PF07730"/>
    </source>
</evidence>
<evidence type="ECO:0000256" key="2">
    <source>
        <dbReference type="ARBA" id="ARBA00012438"/>
    </source>
</evidence>
<dbReference type="InterPro" id="IPR050482">
    <property type="entry name" value="Sensor_HK_TwoCompSys"/>
</dbReference>
<keyword evidence="9" id="KW-1133">Transmembrane helix</keyword>
<feature type="domain" description="Histidine kinase/HSP90-like ATPase" evidence="10">
    <location>
        <begin position="168"/>
        <end position="255"/>
    </location>
</feature>
<dbReference type="GO" id="GO:0016020">
    <property type="term" value="C:membrane"/>
    <property type="evidence" value="ECO:0007669"/>
    <property type="project" value="InterPro"/>
</dbReference>
<dbReference type="AlphaFoldDB" id="A0A9X1JVA6"/>
<dbReference type="EC" id="2.7.13.3" evidence="2"/>
<dbReference type="Pfam" id="PF07730">
    <property type="entry name" value="HisKA_3"/>
    <property type="match status" value="1"/>
</dbReference>
<evidence type="ECO:0000313" key="13">
    <source>
        <dbReference type="Proteomes" id="UP001138686"/>
    </source>
</evidence>
<dbReference type="PANTHER" id="PTHR24421">
    <property type="entry name" value="NITRATE/NITRITE SENSOR PROTEIN NARX-RELATED"/>
    <property type="match status" value="1"/>
</dbReference>
<evidence type="ECO:0000256" key="6">
    <source>
        <dbReference type="ARBA" id="ARBA00022777"/>
    </source>
</evidence>
<dbReference type="Pfam" id="PF02518">
    <property type="entry name" value="HATPase_c"/>
    <property type="match status" value="1"/>
</dbReference>
<dbReference type="GO" id="GO:0005524">
    <property type="term" value="F:ATP binding"/>
    <property type="evidence" value="ECO:0007669"/>
    <property type="project" value="UniProtKB-KW"/>
</dbReference>
<dbReference type="CDD" id="cd16917">
    <property type="entry name" value="HATPase_UhpB-NarQ-NarX-like"/>
    <property type="match status" value="1"/>
</dbReference>
<reference evidence="12" key="1">
    <citation type="submission" date="2021-07" db="EMBL/GenBank/DDBJ databases">
        <title>Aureisphaera sp. CAU 1614 isolated from sea sediment.</title>
        <authorList>
            <person name="Kim W."/>
        </authorList>
    </citation>
    <scope>NUCLEOTIDE SEQUENCE</scope>
    <source>
        <strain evidence="12">CAU 1614</strain>
    </source>
</reference>
<evidence type="ECO:0000256" key="5">
    <source>
        <dbReference type="ARBA" id="ARBA00022741"/>
    </source>
</evidence>